<accession>A0A2H0LKP4</accession>
<feature type="coiled-coil region" evidence="1">
    <location>
        <begin position="79"/>
        <end position="119"/>
    </location>
</feature>
<keyword evidence="1" id="KW-0175">Coiled coil</keyword>
<evidence type="ECO:0000313" key="4">
    <source>
        <dbReference type="Proteomes" id="UP000230859"/>
    </source>
</evidence>
<dbReference type="EMBL" id="PCVY01000076">
    <property type="protein sequence ID" value="PIQ84991.1"/>
    <property type="molecule type" value="Genomic_DNA"/>
</dbReference>
<feature type="chain" id="PRO_5013776002" evidence="2">
    <location>
        <begin position="21"/>
        <end position="119"/>
    </location>
</feature>
<evidence type="ECO:0000313" key="3">
    <source>
        <dbReference type="EMBL" id="PIQ84991.1"/>
    </source>
</evidence>
<dbReference type="Proteomes" id="UP000230859">
    <property type="component" value="Unassembled WGS sequence"/>
</dbReference>
<dbReference type="AlphaFoldDB" id="A0A2H0LKP4"/>
<reference evidence="3 4" key="1">
    <citation type="submission" date="2017-09" db="EMBL/GenBank/DDBJ databases">
        <title>Depth-based differentiation of microbial function through sediment-hosted aquifers and enrichment of novel symbionts in the deep terrestrial subsurface.</title>
        <authorList>
            <person name="Probst A.J."/>
            <person name="Ladd B."/>
            <person name="Jarett J.K."/>
            <person name="Geller-Mcgrath D.E."/>
            <person name="Sieber C.M."/>
            <person name="Emerson J.B."/>
            <person name="Anantharaman K."/>
            <person name="Thomas B.C."/>
            <person name="Malmstrom R."/>
            <person name="Stieglmeier M."/>
            <person name="Klingl A."/>
            <person name="Woyke T."/>
            <person name="Ryan C.M."/>
            <person name="Banfield J.F."/>
        </authorList>
    </citation>
    <scope>NUCLEOTIDE SEQUENCE [LARGE SCALE GENOMIC DNA]</scope>
    <source>
        <strain evidence="3">CG11_big_fil_rev_8_21_14_0_20_45_26</strain>
    </source>
</reference>
<evidence type="ECO:0000256" key="2">
    <source>
        <dbReference type="SAM" id="SignalP"/>
    </source>
</evidence>
<evidence type="ECO:0000256" key="1">
    <source>
        <dbReference type="SAM" id="Coils"/>
    </source>
</evidence>
<proteinExistence type="predicted"/>
<feature type="signal peptide" evidence="2">
    <location>
        <begin position="1"/>
        <end position="20"/>
    </location>
</feature>
<gene>
    <name evidence="3" type="ORF">COV74_10345</name>
</gene>
<name>A0A2H0LKP4_9BACT</name>
<organism evidence="3 4">
    <name type="scientific">Candidatus Abzuiibacterium crystallinum</name>
    <dbReference type="NCBI Taxonomy" id="1974748"/>
    <lineage>
        <taxon>Bacteria</taxon>
        <taxon>Pseudomonadati</taxon>
        <taxon>Candidatus Omnitrophota</taxon>
        <taxon>Candidatus Abzuiibacterium</taxon>
    </lineage>
</organism>
<sequence>MSAGKWAVIFFMALFVSASAAKVSQAREMTEVEKLEWQVKQLKDKLDMAQKEYVQSQRWSFKSFLNQAKGKGETQKEKIDVVRKQMSAAEKEKTKEKELEEIRLELKKAEAKLQAAKRR</sequence>
<keyword evidence="2" id="KW-0732">Signal</keyword>
<protein>
    <submittedName>
        <fullName evidence="3">Uncharacterized protein</fullName>
    </submittedName>
</protein>
<comment type="caution">
    <text evidence="3">The sequence shown here is derived from an EMBL/GenBank/DDBJ whole genome shotgun (WGS) entry which is preliminary data.</text>
</comment>
<feature type="coiled-coil region" evidence="1">
    <location>
        <begin position="25"/>
        <end position="52"/>
    </location>
</feature>